<protein>
    <submittedName>
        <fullName evidence="1">Uncharacterized protein</fullName>
    </submittedName>
</protein>
<evidence type="ECO:0000313" key="2">
    <source>
        <dbReference type="Proteomes" id="UP000307562"/>
    </source>
</evidence>
<sequence>MTENETYQDQLSPCSYPKHILDEDGEPVCGIDLSADIASLIEDYPDTLWDLHEFVDDNRWAAIPDLCGNCLRVHLFRNDDPLVQEMYDGYQNNIANVGGAD</sequence>
<geneLocation type="plasmid" evidence="2">
    <name>pnpa70</name>
</geneLocation>
<dbReference type="Proteomes" id="UP000307562">
    <property type="component" value="Plasmid pNPA70"/>
</dbReference>
<keyword evidence="1" id="KW-0614">Plasmid</keyword>
<dbReference type="KEGG" id="npl:FGF80_18795"/>
<gene>
    <name evidence="1" type="ORF">FGF80_18795</name>
</gene>
<proteinExistence type="predicted"/>
<dbReference type="GeneID" id="96158189"/>
<reference evidence="2" key="1">
    <citation type="submission" date="2019-05" db="EMBL/GenBank/DDBJ databases">
        <title>Complete Genome Sequence and Methylation Pattern of the Halophilic Archaeon Natrinema pallidum BOL6-1.</title>
        <authorList>
            <person name="DasSarma P."/>
            <person name="DasSarma B.P."/>
            <person name="DasSarma S.L."/>
            <person name="Martinez F.L."/>
            <person name="Guzman D."/>
            <person name="Roberts R.J."/>
            <person name="DasSarma S."/>
        </authorList>
    </citation>
    <scope>NUCLEOTIDE SEQUENCE [LARGE SCALE GENOMIC DNA]</scope>
    <source>
        <strain evidence="2">BOL6-1</strain>
        <plasmid evidence="2">pnpa70</plasmid>
    </source>
</reference>
<dbReference type="RefSeq" id="WP_138655748.1">
    <property type="nucleotide sequence ID" value="NZ_CP040639.1"/>
</dbReference>
<name>A0A4P9TJV4_9EURY</name>
<keyword evidence="2" id="KW-1185">Reference proteome</keyword>
<dbReference type="EMBL" id="CP040639">
    <property type="protein sequence ID" value="QCW05291.1"/>
    <property type="molecule type" value="Genomic_DNA"/>
</dbReference>
<organism evidence="1 2">
    <name type="scientific">Natrinema pallidum</name>
    <dbReference type="NCBI Taxonomy" id="69527"/>
    <lineage>
        <taxon>Archaea</taxon>
        <taxon>Methanobacteriati</taxon>
        <taxon>Methanobacteriota</taxon>
        <taxon>Stenosarchaea group</taxon>
        <taxon>Halobacteria</taxon>
        <taxon>Halobacteriales</taxon>
        <taxon>Natrialbaceae</taxon>
        <taxon>Natrinema</taxon>
    </lineage>
</organism>
<evidence type="ECO:0000313" key="1">
    <source>
        <dbReference type="EMBL" id="QCW05291.1"/>
    </source>
</evidence>
<accession>A0A4P9TJV4</accession>
<dbReference type="AlphaFoldDB" id="A0A4P9TJV4"/>